<feature type="region of interest" description="Disordered" evidence="2">
    <location>
        <begin position="438"/>
        <end position="506"/>
    </location>
</feature>
<accession>A0A3M7M044</accession>
<feature type="compositionally biased region" description="Pro residues" evidence="2">
    <location>
        <begin position="372"/>
        <end position="381"/>
    </location>
</feature>
<feature type="region of interest" description="Disordered" evidence="2">
    <location>
        <begin position="343"/>
        <end position="388"/>
    </location>
</feature>
<feature type="compositionally biased region" description="Basic and acidic residues" evidence="2">
    <location>
        <begin position="1369"/>
        <end position="1385"/>
    </location>
</feature>
<dbReference type="GO" id="GO:0000226">
    <property type="term" value="P:microtubule cytoskeleton organization"/>
    <property type="evidence" value="ECO:0007669"/>
    <property type="project" value="TreeGrafter"/>
</dbReference>
<keyword evidence="1" id="KW-0175">Coiled coil</keyword>
<dbReference type="InterPro" id="IPR001849">
    <property type="entry name" value="PH_domain"/>
</dbReference>
<feature type="coiled-coil region" evidence="1">
    <location>
        <begin position="267"/>
        <end position="340"/>
    </location>
</feature>
<feature type="compositionally biased region" description="Polar residues" evidence="2">
    <location>
        <begin position="1034"/>
        <end position="1057"/>
    </location>
</feature>
<feature type="compositionally biased region" description="Polar residues" evidence="2">
    <location>
        <begin position="545"/>
        <end position="555"/>
    </location>
</feature>
<proteinExistence type="predicted"/>
<dbReference type="EMBL" id="KE747814">
    <property type="protein sequence ID" value="RMZ67887.1"/>
    <property type="molecule type" value="Genomic_DNA"/>
</dbReference>
<dbReference type="OrthoDB" id="2149224at2759"/>
<feature type="compositionally biased region" description="Basic and acidic residues" evidence="2">
    <location>
        <begin position="450"/>
        <end position="465"/>
    </location>
</feature>
<feature type="region of interest" description="Disordered" evidence="2">
    <location>
        <begin position="1"/>
        <end position="26"/>
    </location>
</feature>
<evidence type="ECO:0000313" key="4">
    <source>
        <dbReference type="EMBL" id="RMZ67887.1"/>
    </source>
</evidence>
<feature type="region of interest" description="Disordered" evidence="2">
    <location>
        <begin position="1288"/>
        <end position="1307"/>
    </location>
</feature>
<dbReference type="Gene3D" id="2.30.29.30">
    <property type="entry name" value="Pleckstrin-homology domain (PH domain)/Phosphotyrosine-binding domain (PTB)"/>
    <property type="match status" value="1"/>
</dbReference>
<feature type="coiled-coil region" evidence="1">
    <location>
        <begin position="390"/>
        <end position="438"/>
    </location>
</feature>
<feature type="region of interest" description="Disordered" evidence="2">
    <location>
        <begin position="537"/>
        <end position="604"/>
    </location>
</feature>
<dbReference type="GO" id="GO:0005938">
    <property type="term" value="C:cell cortex"/>
    <property type="evidence" value="ECO:0007669"/>
    <property type="project" value="InterPro"/>
</dbReference>
<feature type="compositionally biased region" description="Basic and acidic residues" evidence="2">
    <location>
        <begin position="345"/>
        <end position="355"/>
    </location>
</feature>
<gene>
    <name evidence="4" type="ORF">GMOD_00003947</name>
</gene>
<dbReference type="Proteomes" id="UP000265663">
    <property type="component" value="Unassembled WGS sequence"/>
</dbReference>
<feature type="compositionally biased region" description="Polar residues" evidence="2">
    <location>
        <begin position="1667"/>
        <end position="1680"/>
    </location>
</feature>
<evidence type="ECO:0000256" key="1">
    <source>
        <dbReference type="SAM" id="Coils"/>
    </source>
</evidence>
<dbReference type="SMART" id="SM00233">
    <property type="entry name" value="PH"/>
    <property type="match status" value="1"/>
</dbReference>
<feature type="compositionally biased region" description="Polar residues" evidence="2">
    <location>
        <begin position="653"/>
        <end position="665"/>
    </location>
</feature>
<dbReference type="PANTHER" id="PTHR28190">
    <property type="entry name" value="NUCLEAR MIGRATION PROTEIN NUM1"/>
    <property type="match status" value="1"/>
</dbReference>
<dbReference type="SUPFAM" id="SSF50729">
    <property type="entry name" value="PH domain-like"/>
    <property type="match status" value="1"/>
</dbReference>
<dbReference type="PROSITE" id="PS50003">
    <property type="entry name" value="PH_DOMAIN"/>
    <property type="match status" value="1"/>
</dbReference>
<feature type="region of interest" description="Disordered" evidence="2">
    <location>
        <begin position="1034"/>
        <end position="1084"/>
    </location>
</feature>
<dbReference type="Pfam" id="PF12814">
    <property type="entry name" value="Mcp5_PH"/>
    <property type="match status" value="1"/>
</dbReference>
<dbReference type="GO" id="GO:0015631">
    <property type="term" value="F:tubulin binding"/>
    <property type="evidence" value="ECO:0007669"/>
    <property type="project" value="TreeGrafter"/>
</dbReference>
<name>A0A3M7M044_9PLEO</name>
<feature type="region of interest" description="Disordered" evidence="2">
    <location>
        <begin position="938"/>
        <end position="959"/>
    </location>
</feature>
<keyword evidence="5" id="KW-1185">Reference proteome</keyword>
<dbReference type="CDD" id="cd13365">
    <property type="entry name" value="PH_PLC_plant-like"/>
    <property type="match status" value="1"/>
</dbReference>
<dbReference type="PANTHER" id="PTHR28190:SF1">
    <property type="entry name" value="NUCLEAR MIGRATION PROTEIN NUM1"/>
    <property type="match status" value="1"/>
</dbReference>
<feature type="compositionally biased region" description="Acidic residues" evidence="2">
    <location>
        <begin position="474"/>
        <end position="488"/>
    </location>
</feature>
<feature type="compositionally biased region" description="Polar residues" evidence="2">
    <location>
        <begin position="1289"/>
        <end position="1300"/>
    </location>
</feature>
<sequence>MAAANPPPGALSVEHRNGSDPFLMAPQDNHRQRYSAFDNSQFSLYLNGSPVQAKRALQAHLAETTRRLQETSHLGNALVQQRKELEDKLQEVEHQQEDNDIGPELRQRLAELEKEFNEVGRETARAFLPKSRVPSGETDAIGGASVYSSESISSPTKVSVPSRKQRNQQPSRINDIALATEISTSLLSQLKELQAVLLEKDEALKAADLDRSQLEIEVEGLSQRLRTLDESESRLKDVNWNLETQVRESEAQSKSAADKEHRLNHALNLARTEASTLEREVEELKQMYAKLNDDHINKTKQHETELSTLRRSAAMAETEKGAMQRKVEELTSKNQELAKAISYRARSEERARDDNSSAEDDGANGDDRTPEHSPPVSPAKPTPRHGQLESETLKHSLQHAHRMIQQLKNNIHREKTEKIELKRMLQDARDELDATRSLVASGSATKRRKSDKDVFKKPARPDRLGAFRTGTQEIVEDVEDDEWEEQESVLESPNRLPHPSGSAPGSFAVASRTVASRAAAYDSFDTANETSDAAFETANEREGMTTESDAFQTGAETLDEDSSDQLTETESPTKAAVLRNRPSIASVGRVSSFRSTASASGDEDEINFRTPILHKNSRLRLRPRDSSTRRSTPRGVPDMFIGTPPGLRDSPASYVSSSNENTPAQGKSLFAELNDLSGDDDDGSSVEGTPSRSSVVYAGHSSPDMPRKPVLERSALQSDISRPMMVDSGMMTESEVPQPIAMSSISSQDTQPQPIRLPTLQMSTLHSQGTNPQALPRPDLRVSFISSQGTEPKQVLSPTLNYSTVSGHTTSPRAPKIPQLAVSSLCAQATEPQAPIAPLHAFSSLHAQGTAPRAVPVAPLIMSSVSTHTTEPRHAIPPSLGLSDFSSQGTDPVVPVVEKTITPPLGVSSVSHQTTEPREPAPSNLVVPAALLTSAISAQSTVPKERSEASSSVSESRSISDEILHAPVQSPHEKHHIPLRISSLSAQSTIPRDVPQKQAPSMQMSIVSSHATEPRDVPQSQPALLQMSTLSANMTEPRSVPQPTLSVSSTTSIQSTEPLAPSREKQQFSLLSSHATEPRTPQVPVLQISGFSSRSTEPVQVPKAAPRQLSSLSFQASNPVEPSRPTPFSFSVFSSQATEPLVSQGSAPASFSSVTSQGTEPIQPIQQAPQVSAISALETEPFDASSYGHHFSDVRTIHDNQPESPTLPAFLPSPAPRPSTANRVDIPAMSLSALATQGTEPLSPPRPVTAQRAAVTSTATASQPTEVTDSQNSSAHKLSYFGAVLPRNKSASSETTTSPIESRDARVPLAALSTNTVVKAPRAPMADGGTQTMVSAEQIDKLLLARSQRWSSLINTTAVERALSTPESPSRRQARESSRNLKRPDSSGSMRSRAATPPPLPSDHKEAIAAASLRPMSPGGLGTMGPPSKPASAYKKRPLTPTIKTSSNALTPKTGGTTPRVRRQSHRSGASSPPLSHRSSLSSFTSELDQRFNIPGGPSFATNGISTGATDPRMIQAITQTMIGEYLWKYTRKTGREGMSENRHRRFFWIHPYTRTLYWSDRDPQSADKSTLKAKSVAIESVFEVDDPNPLPPGLHQKSLLVITPGRSMKFTATTGQRHETWYNALNYLCQRVQDGGEQPEKSSSQPEQDPKAAAADEIQDEFNGGYRSTSRQTGRTKASYTIRHEASRDQTQVPTIRQSTVKQHRASSIEPPTTGSVSSRFSMLRPSVAAMRGSFASRRNSKTSAVESVTYEEPSASALDLGRDIHEHVEQDQDHMPNVRACCDGKKVQKPSVYSS</sequence>
<feature type="compositionally biased region" description="Polar residues" evidence="2">
    <location>
        <begin position="146"/>
        <end position="159"/>
    </location>
</feature>
<dbReference type="InterPro" id="IPR011993">
    <property type="entry name" value="PH-like_dom_sf"/>
</dbReference>
<feature type="region of interest" description="Disordered" evidence="2">
    <location>
        <begin position="1236"/>
        <end position="1274"/>
    </location>
</feature>
<reference evidence="4 5" key="1">
    <citation type="journal article" date="2014" name="PLoS ONE">
        <title>De novo Genome Assembly of the Fungal Plant Pathogen Pyrenophora semeniperda.</title>
        <authorList>
            <person name="Soliai M.M."/>
            <person name="Meyer S.E."/>
            <person name="Udall J.A."/>
            <person name="Elzinga D.E."/>
            <person name="Hermansen R.A."/>
            <person name="Bodily P.M."/>
            <person name="Hart A.A."/>
            <person name="Coleman C.E."/>
        </authorList>
    </citation>
    <scope>NUCLEOTIDE SEQUENCE [LARGE SCALE GENOMIC DNA]</scope>
    <source>
        <strain evidence="4 5">CCB06</strain>
        <tissue evidence="4">Mycelium</tissue>
    </source>
</reference>
<feature type="region of interest" description="Disordered" evidence="2">
    <location>
        <begin position="1635"/>
        <end position="1720"/>
    </location>
</feature>
<feature type="compositionally biased region" description="Polar residues" evidence="2">
    <location>
        <begin position="1690"/>
        <end position="1702"/>
    </location>
</feature>
<evidence type="ECO:0000259" key="3">
    <source>
        <dbReference type="PROSITE" id="PS50003"/>
    </source>
</evidence>
<dbReference type="GO" id="GO:0005739">
    <property type="term" value="C:mitochondrion"/>
    <property type="evidence" value="ECO:0007669"/>
    <property type="project" value="TreeGrafter"/>
</dbReference>
<organism evidence="4 5">
    <name type="scientific">Pyrenophora seminiperda CCB06</name>
    <dbReference type="NCBI Taxonomy" id="1302712"/>
    <lineage>
        <taxon>Eukaryota</taxon>
        <taxon>Fungi</taxon>
        <taxon>Dikarya</taxon>
        <taxon>Ascomycota</taxon>
        <taxon>Pezizomycotina</taxon>
        <taxon>Dothideomycetes</taxon>
        <taxon>Pleosporomycetidae</taxon>
        <taxon>Pleosporales</taxon>
        <taxon>Pleosporineae</taxon>
        <taxon>Pleosporaceae</taxon>
        <taxon>Pyrenophora</taxon>
    </lineage>
</organism>
<evidence type="ECO:0000256" key="2">
    <source>
        <dbReference type="SAM" id="MobiDB-lite"/>
    </source>
</evidence>
<evidence type="ECO:0000313" key="5">
    <source>
        <dbReference type="Proteomes" id="UP000265663"/>
    </source>
</evidence>
<dbReference type="InterPro" id="IPR024774">
    <property type="entry name" value="PH_dom-Mcp5-type"/>
</dbReference>
<feature type="compositionally biased region" description="Polar residues" evidence="2">
    <location>
        <begin position="1711"/>
        <end position="1720"/>
    </location>
</feature>
<feature type="region of interest" description="Disordered" evidence="2">
    <location>
        <begin position="1195"/>
        <end position="1222"/>
    </location>
</feature>
<feature type="domain" description="PH" evidence="3">
    <location>
        <begin position="1520"/>
        <end position="1631"/>
    </location>
</feature>
<feature type="compositionally biased region" description="Low complexity" evidence="2">
    <location>
        <begin position="1468"/>
        <end position="1484"/>
    </location>
</feature>
<feature type="compositionally biased region" description="Polar residues" evidence="2">
    <location>
        <begin position="998"/>
        <end position="1011"/>
    </location>
</feature>
<dbReference type="GO" id="GO:0005543">
    <property type="term" value="F:phospholipid binding"/>
    <property type="evidence" value="ECO:0007669"/>
    <property type="project" value="InterPro"/>
</dbReference>
<dbReference type="InterPro" id="IPR053005">
    <property type="entry name" value="Nuclear_Pos-Cytoskel_Interact"/>
</dbReference>
<feature type="region of interest" description="Disordered" evidence="2">
    <location>
        <begin position="617"/>
        <end position="710"/>
    </location>
</feature>
<feature type="region of interest" description="Disordered" evidence="2">
    <location>
        <begin position="983"/>
        <end position="1020"/>
    </location>
</feature>
<dbReference type="GO" id="GO:0032065">
    <property type="term" value="P:maintenance of protein location in cell cortex"/>
    <property type="evidence" value="ECO:0007669"/>
    <property type="project" value="InterPro"/>
</dbReference>
<feature type="compositionally biased region" description="Polar residues" evidence="2">
    <location>
        <begin position="1254"/>
        <end position="1274"/>
    </location>
</feature>
<feature type="region of interest" description="Disordered" evidence="2">
    <location>
        <begin position="130"/>
        <end position="171"/>
    </location>
</feature>
<feature type="region of interest" description="Disordered" evidence="2">
    <location>
        <begin position="1359"/>
        <end position="1484"/>
    </location>
</feature>
<feature type="coiled-coil region" evidence="1">
    <location>
        <begin position="204"/>
        <end position="231"/>
    </location>
</feature>
<feature type="compositionally biased region" description="Polar residues" evidence="2">
    <location>
        <begin position="1442"/>
        <end position="1457"/>
    </location>
</feature>
<protein>
    <submittedName>
        <fullName evidence="4">Anucleate primary sterigmata a</fullName>
    </submittedName>
</protein>